<gene>
    <name evidence="2" type="ORF">ENL39_06365</name>
</gene>
<comment type="caution">
    <text evidence="2">The sequence shown here is derived from an EMBL/GenBank/DDBJ whole genome shotgun (WGS) entry which is preliminary data.</text>
</comment>
<keyword evidence="1" id="KW-0812">Transmembrane</keyword>
<keyword evidence="1" id="KW-1133">Transmembrane helix</keyword>
<dbReference type="EMBL" id="DRTT01000174">
    <property type="protein sequence ID" value="HHF99087.1"/>
    <property type="molecule type" value="Genomic_DNA"/>
</dbReference>
<evidence type="ECO:0000256" key="1">
    <source>
        <dbReference type="SAM" id="Phobius"/>
    </source>
</evidence>
<name>A0A7V5LZE6_UNCAE</name>
<reference evidence="2" key="1">
    <citation type="journal article" date="2020" name="mSystems">
        <title>Genome- and Community-Level Interaction Insights into Carbon Utilization and Element Cycling Functions of Hydrothermarchaeota in Hydrothermal Sediment.</title>
        <authorList>
            <person name="Zhou Z."/>
            <person name="Liu Y."/>
            <person name="Xu W."/>
            <person name="Pan J."/>
            <person name="Luo Z.H."/>
            <person name="Li M."/>
        </authorList>
    </citation>
    <scope>NUCLEOTIDE SEQUENCE [LARGE SCALE GENOMIC DNA]</scope>
    <source>
        <strain evidence="2">HyVt-92</strain>
    </source>
</reference>
<accession>A0A7V5LZE6</accession>
<dbReference type="Proteomes" id="UP000886070">
    <property type="component" value="Unassembled WGS sequence"/>
</dbReference>
<dbReference type="AlphaFoldDB" id="A0A7V5LZE6"/>
<organism evidence="2">
    <name type="scientific">Aerophobetes bacterium</name>
    <dbReference type="NCBI Taxonomy" id="2030807"/>
    <lineage>
        <taxon>Bacteria</taxon>
        <taxon>Candidatus Aerophobota</taxon>
    </lineage>
</organism>
<keyword evidence="1" id="KW-0472">Membrane</keyword>
<proteinExistence type="predicted"/>
<feature type="transmembrane region" description="Helical" evidence="1">
    <location>
        <begin position="108"/>
        <end position="126"/>
    </location>
</feature>
<sequence>MAVWSQKIVDVEVDGFVIPASSSSWHDCGSWMVWVELNPYRLGEKIPGNHFYNLKINLYSPRVKYGLSPGEMEKIGIEIEKIIDTYVYNLEKAELVGKAYRKMFTGTLIAYIIALVTAYGWWFIWFRQPFHAFVGIDNWWKRLKAGKKLANYHIREVTPGKEERKQQAIDEVYRYFKTLKGRYLEICQRLRDYCKAKKLKNPAFEKIENAYRQIILSEIEDSFLVKMIAHTLPQKIVRFFLGDMVLIPKIPTPRILVPVRDLDFDLSPYLEEENG</sequence>
<evidence type="ECO:0000313" key="2">
    <source>
        <dbReference type="EMBL" id="HHF99087.1"/>
    </source>
</evidence>
<protein>
    <submittedName>
        <fullName evidence="2">Uncharacterized protein</fullName>
    </submittedName>
</protein>